<feature type="compositionally biased region" description="Polar residues" evidence="1">
    <location>
        <begin position="215"/>
        <end position="225"/>
    </location>
</feature>
<protein>
    <submittedName>
        <fullName evidence="2">Uncharacterized protein</fullName>
    </submittedName>
</protein>
<feature type="compositionally biased region" description="Polar residues" evidence="1">
    <location>
        <begin position="87"/>
        <end position="98"/>
    </location>
</feature>
<name>A0A2G5D926_AQUCA</name>
<evidence type="ECO:0000256" key="1">
    <source>
        <dbReference type="SAM" id="MobiDB-lite"/>
    </source>
</evidence>
<dbReference type="OrthoDB" id="1867172at2759"/>
<accession>A0A2G5D926</accession>
<sequence>MLLFGICCSFADVGMFYMFVLKVYPRVKVRVQEEPEKDQYEVQKENSSLLLLNNFNSPSSNDNLLTGNECASVSPSPVARIPKSYVPSFTTPSISSSKGKNDKEIEDKRPNIRASSVPPPRAVLSSPDNDGIIGNRNQLTGERHTIMKRSNLGERTDSQEKVNTRILKAKDSTKMRTGSKETLNNKSRLKLKQSPELNVTKQSGYLRKGSKKPTENSSSTILSRS</sequence>
<keyword evidence="3" id="KW-1185">Reference proteome</keyword>
<organism evidence="2 3">
    <name type="scientific">Aquilegia coerulea</name>
    <name type="common">Rocky mountain columbine</name>
    <dbReference type="NCBI Taxonomy" id="218851"/>
    <lineage>
        <taxon>Eukaryota</taxon>
        <taxon>Viridiplantae</taxon>
        <taxon>Streptophyta</taxon>
        <taxon>Embryophyta</taxon>
        <taxon>Tracheophyta</taxon>
        <taxon>Spermatophyta</taxon>
        <taxon>Magnoliopsida</taxon>
        <taxon>Ranunculales</taxon>
        <taxon>Ranunculaceae</taxon>
        <taxon>Thalictroideae</taxon>
        <taxon>Aquilegia</taxon>
    </lineage>
</organism>
<dbReference type="PANTHER" id="PTHR38932:SF1">
    <property type="entry name" value="DUF4005 DOMAIN-CONTAINING PROTEIN"/>
    <property type="match status" value="1"/>
</dbReference>
<feature type="compositionally biased region" description="Basic and acidic residues" evidence="1">
    <location>
        <begin position="99"/>
        <end position="110"/>
    </location>
</feature>
<dbReference type="AlphaFoldDB" id="A0A2G5D926"/>
<reference evidence="2 3" key="1">
    <citation type="submission" date="2017-09" db="EMBL/GenBank/DDBJ databases">
        <title>WGS assembly of Aquilegia coerulea Goldsmith.</title>
        <authorList>
            <person name="Hodges S."/>
            <person name="Kramer E."/>
            <person name="Nordborg M."/>
            <person name="Tomkins J."/>
            <person name="Borevitz J."/>
            <person name="Derieg N."/>
            <person name="Yan J."/>
            <person name="Mihaltcheva S."/>
            <person name="Hayes R.D."/>
            <person name="Rokhsar D."/>
        </authorList>
    </citation>
    <scope>NUCLEOTIDE SEQUENCE [LARGE SCALE GENOMIC DNA]</scope>
    <source>
        <strain evidence="3">cv. Goldsmith</strain>
    </source>
</reference>
<evidence type="ECO:0000313" key="3">
    <source>
        <dbReference type="Proteomes" id="UP000230069"/>
    </source>
</evidence>
<dbReference type="EMBL" id="KZ305042">
    <property type="protein sequence ID" value="PIA40003.1"/>
    <property type="molecule type" value="Genomic_DNA"/>
</dbReference>
<dbReference type="Proteomes" id="UP000230069">
    <property type="component" value="Unassembled WGS sequence"/>
</dbReference>
<gene>
    <name evidence="2" type="ORF">AQUCO_02500013v1</name>
</gene>
<feature type="region of interest" description="Disordered" evidence="1">
    <location>
        <begin position="81"/>
        <end position="225"/>
    </location>
</feature>
<feature type="compositionally biased region" description="Basic and acidic residues" evidence="1">
    <location>
        <begin position="141"/>
        <end position="174"/>
    </location>
</feature>
<proteinExistence type="predicted"/>
<evidence type="ECO:0000313" key="2">
    <source>
        <dbReference type="EMBL" id="PIA40003.1"/>
    </source>
</evidence>
<dbReference type="PANTHER" id="PTHR38932">
    <property type="entry name" value="BNAC03G64660D PROTEIN"/>
    <property type="match status" value="1"/>
</dbReference>
<dbReference type="InParanoid" id="A0A2G5D926"/>